<evidence type="ECO:0000313" key="10">
    <source>
        <dbReference type="Proteomes" id="UP000829401"/>
    </source>
</evidence>
<keyword evidence="3 9" id="KW-0328">Glycosyltransferase</keyword>
<dbReference type="Pfam" id="PF13231">
    <property type="entry name" value="PMT_2"/>
    <property type="match status" value="1"/>
</dbReference>
<dbReference type="GO" id="GO:0009103">
    <property type="term" value="P:lipopolysaccharide biosynthetic process"/>
    <property type="evidence" value="ECO:0007669"/>
    <property type="project" value="UniProtKB-ARBA"/>
</dbReference>
<dbReference type="STRING" id="1356854.N007_12850"/>
<proteinExistence type="predicted"/>
<evidence type="ECO:0000313" key="9">
    <source>
        <dbReference type="EMBL" id="UNO50270.1"/>
    </source>
</evidence>
<evidence type="ECO:0000256" key="5">
    <source>
        <dbReference type="ARBA" id="ARBA00022692"/>
    </source>
</evidence>
<dbReference type="EC" id="2.4.-.-" evidence="9"/>
<evidence type="ECO:0000256" key="2">
    <source>
        <dbReference type="ARBA" id="ARBA00022475"/>
    </source>
</evidence>
<sequence length="420" mass="47864">MSAKTTATPAKHWIWDILVLNLIFRGVWLLYMHPPQKADFLWYFQHAQLLATGQGYVWNGHPTAYWPIGWPFFLSLIFRVTGAHVMVGLAVNVILSTCIVGLIYLISMQLFHRKSMALAAAVVYSLLPSQIVWNAVLGSEELFSALLLVSLYLYLLARNHAGRVALRWIAASGLVLGLAADVRPIPLLFPVFVLLYELFIQRRRVATGFGRAITLFIAMFITILPVTIRNKIAMHHFVLVSTNGGTNLWQGTHTNGGYYWSWNPNINPLLHINNEIVKNQVGEHAALDHIVHHIPTTILNGFIKMYDLYKNDVNANWYTFHAVPSLQHLTNLMDSISNAGYYLFIAAALIGIGVVVVRRFDGFKASLFLLTFALYNTCFFFFFPAWDRFRYPVMPLFAVFAGVAIVWLWREMRERHPEEP</sequence>
<feature type="domain" description="Glycosyltransferase RgtA/B/C/D-like" evidence="8">
    <location>
        <begin position="67"/>
        <end position="222"/>
    </location>
</feature>
<dbReference type="Proteomes" id="UP000829401">
    <property type="component" value="Chromosome"/>
</dbReference>
<evidence type="ECO:0000256" key="1">
    <source>
        <dbReference type="ARBA" id="ARBA00004651"/>
    </source>
</evidence>
<organism evidence="9 10">
    <name type="scientific">Alicyclobacillus acidoterrestris (strain ATCC 49025 / DSM 3922 / CIP 106132 / NCIMB 13137 / GD3B)</name>
    <dbReference type="NCBI Taxonomy" id="1356854"/>
    <lineage>
        <taxon>Bacteria</taxon>
        <taxon>Bacillati</taxon>
        <taxon>Bacillota</taxon>
        <taxon>Bacilli</taxon>
        <taxon>Bacillales</taxon>
        <taxon>Alicyclobacillaceae</taxon>
        <taxon>Alicyclobacillus</taxon>
    </lineage>
</organism>
<keyword evidence="4 9" id="KW-0808">Transferase</keyword>
<keyword evidence="6" id="KW-1133">Transmembrane helix</keyword>
<comment type="subcellular location">
    <subcellularLocation>
        <location evidence="1">Cell membrane</location>
        <topology evidence="1">Multi-pass membrane protein</topology>
    </subcellularLocation>
</comment>
<dbReference type="InterPro" id="IPR050297">
    <property type="entry name" value="LipidA_mod_glycosyltrf_83"/>
</dbReference>
<dbReference type="PANTHER" id="PTHR33908">
    <property type="entry name" value="MANNOSYLTRANSFERASE YKCB-RELATED"/>
    <property type="match status" value="1"/>
</dbReference>
<protein>
    <submittedName>
        <fullName evidence="9">Glycosyltransferase family 39 protein</fullName>
        <ecNumber evidence="9">2.4.-.-</ecNumber>
    </submittedName>
</protein>
<dbReference type="RefSeq" id="WP_021297627.1">
    <property type="nucleotide sequence ID" value="NZ_AURB01000156.1"/>
</dbReference>
<keyword evidence="2" id="KW-1003">Cell membrane</keyword>
<dbReference type="eggNOG" id="COG1807">
    <property type="taxonomic scope" value="Bacteria"/>
</dbReference>
<dbReference type="EMBL" id="CP080467">
    <property type="protein sequence ID" value="UNO50270.1"/>
    <property type="molecule type" value="Genomic_DNA"/>
</dbReference>
<dbReference type="KEGG" id="aaco:K1I37_07285"/>
<keyword evidence="7" id="KW-0472">Membrane</keyword>
<dbReference type="AlphaFoldDB" id="T0CW38"/>
<dbReference type="PANTHER" id="PTHR33908:SF11">
    <property type="entry name" value="MEMBRANE PROTEIN"/>
    <property type="match status" value="1"/>
</dbReference>
<evidence type="ECO:0000256" key="3">
    <source>
        <dbReference type="ARBA" id="ARBA00022676"/>
    </source>
</evidence>
<evidence type="ECO:0000259" key="8">
    <source>
        <dbReference type="Pfam" id="PF13231"/>
    </source>
</evidence>
<name>T0CW38_ALIAG</name>
<dbReference type="GO" id="GO:0005886">
    <property type="term" value="C:plasma membrane"/>
    <property type="evidence" value="ECO:0007669"/>
    <property type="project" value="UniProtKB-SubCell"/>
</dbReference>
<evidence type="ECO:0000256" key="7">
    <source>
        <dbReference type="ARBA" id="ARBA00023136"/>
    </source>
</evidence>
<dbReference type="GO" id="GO:0016763">
    <property type="term" value="F:pentosyltransferase activity"/>
    <property type="evidence" value="ECO:0007669"/>
    <property type="project" value="TreeGrafter"/>
</dbReference>
<gene>
    <name evidence="9" type="ORF">K1I37_07285</name>
</gene>
<keyword evidence="10" id="KW-1185">Reference proteome</keyword>
<dbReference type="InterPro" id="IPR038731">
    <property type="entry name" value="RgtA/B/C-like"/>
</dbReference>
<accession>T0CW38</accession>
<evidence type="ECO:0000256" key="6">
    <source>
        <dbReference type="ARBA" id="ARBA00022989"/>
    </source>
</evidence>
<accession>A0A9E6ZTN0</accession>
<evidence type="ECO:0000256" key="4">
    <source>
        <dbReference type="ARBA" id="ARBA00022679"/>
    </source>
</evidence>
<keyword evidence="5" id="KW-0812">Transmembrane</keyword>
<dbReference type="OrthoDB" id="136232at2"/>
<reference evidence="10" key="1">
    <citation type="journal article" date="2022" name="G3 (Bethesda)">
        <title>Unveiling the complete genome sequence of Alicyclobacillus acidoterrestris DSM 3922T, a taint-producing strain.</title>
        <authorList>
            <person name="Leonardo I.C."/>
            <person name="Barreto Crespo M.T."/>
            <person name="Gaspar F.B."/>
        </authorList>
    </citation>
    <scope>NUCLEOTIDE SEQUENCE [LARGE SCALE GENOMIC DNA]</scope>
    <source>
        <strain evidence="10">DSM 3922</strain>
    </source>
</reference>